<reference evidence="2 3" key="1">
    <citation type="submission" date="2016-10" db="EMBL/GenBank/DDBJ databases">
        <title>Arsenicibacter rosenii gen. nov., sp. nov., an efficient arsenic-methylating bacterium isolated from an arsenic-contaminated paddy soil.</title>
        <authorList>
            <person name="Huang K."/>
        </authorList>
    </citation>
    <scope>NUCLEOTIDE SEQUENCE [LARGE SCALE GENOMIC DNA]</scope>
    <source>
        <strain evidence="2 3">SM-1</strain>
    </source>
</reference>
<protein>
    <recommendedName>
        <fullName evidence="1">TraD/TraG TraM recognition site domain-containing protein</fullName>
    </recommendedName>
</protein>
<sequence>MADYDLDSPLYYFTSADTGSRSDVFTIRHACEGVQIFGGIGSGKTSGSGAALAKAYLRAGFGGLVLCAKKDELDTWQRYAKETGRSDSVLIFDASGEYRFPFLQYEVNREGEGAGYTENLVRLFMTVYEAVSRSSGSGADPYWSGAMQQLMRNAIDLCLIARGTVSVPLMHEIVRSAPQSTDERNSPEWWEKSLCAQLLAECQTKTLDKWTDYDLETTAGYWLDEYPSISSRTRSGIVSMFTTTTDHFLRRPFRMLFSEPPEDPTKIAFPELTHEGVIIIMNLPVKEFGSAGRAAQVVYKYIWQQATERRDVKENPRPVFLWVDEAQNFATEYDMQFQATARSSRACTVYLTQNLPNYYAEMGGEGSRHRVNSLVGNLQTKIWHANSDPETNTHAADVIGRSWHVRRGESQSFGGQTLNLGESQQESFDYDVSPQIFTRLLKGGPENAHTVVGVLFQNGRTWSNKRTYLISTFNQLKP</sequence>
<dbReference type="SUPFAM" id="SSF52540">
    <property type="entry name" value="P-loop containing nucleoside triphosphate hydrolases"/>
    <property type="match status" value="1"/>
</dbReference>
<gene>
    <name evidence="2" type="ORF">BLX24_28220</name>
</gene>
<evidence type="ECO:0000313" key="2">
    <source>
        <dbReference type="EMBL" id="OIN55779.1"/>
    </source>
</evidence>
<dbReference type="Proteomes" id="UP000181790">
    <property type="component" value="Unassembled WGS sequence"/>
</dbReference>
<keyword evidence="3" id="KW-1185">Reference proteome</keyword>
<comment type="caution">
    <text evidence="2">The sequence shown here is derived from an EMBL/GenBank/DDBJ whole genome shotgun (WGS) entry which is preliminary data.</text>
</comment>
<evidence type="ECO:0000313" key="3">
    <source>
        <dbReference type="Proteomes" id="UP000181790"/>
    </source>
</evidence>
<organism evidence="2 3">
    <name type="scientific">Arsenicibacter rosenii</name>
    <dbReference type="NCBI Taxonomy" id="1750698"/>
    <lineage>
        <taxon>Bacteria</taxon>
        <taxon>Pseudomonadati</taxon>
        <taxon>Bacteroidota</taxon>
        <taxon>Cytophagia</taxon>
        <taxon>Cytophagales</taxon>
        <taxon>Spirosomataceae</taxon>
        <taxon>Arsenicibacter</taxon>
    </lineage>
</organism>
<proteinExistence type="predicted"/>
<dbReference type="OrthoDB" id="179860at2"/>
<dbReference type="EMBL" id="MORL01000036">
    <property type="protein sequence ID" value="OIN55779.1"/>
    <property type="molecule type" value="Genomic_DNA"/>
</dbReference>
<evidence type="ECO:0000259" key="1">
    <source>
        <dbReference type="Pfam" id="PF12696"/>
    </source>
</evidence>
<dbReference type="InterPro" id="IPR032689">
    <property type="entry name" value="TraG-D_C"/>
</dbReference>
<dbReference type="InterPro" id="IPR027417">
    <property type="entry name" value="P-loop_NTPase"/>
</dbReference>
<feature type="domain" description="TraD/TraG TraM recognition site" evidence="1">
    <location>
        <begin position="318"/>
        <end position="423"/>
    </location>
</feature>
<dbReference type="AlphaFoldDB" id="A0A1S2VAU3"/>
<accession>A0A1S2VAU3</accession>
<dbReference type="Pfam" id="PF12696">
    <property type="entry name" value="TraG-D_C"/>
    <property type="match status" value="1"/>
</dbReference>
<name>A0A1S2VAU3_9BACT</name>
<dbReference type="Gene3D" id="3.40.50.300">
    <property type="entry name" value="P-loop containing nucleotide triphosphate hydrolases"/>
    <property type="match status" value="1"/>
</dbReference>